<dbReference type="Pfam" id="PF00561">
    <property type="entry name" value="Abhydrolase_1"/>
    <property type="match status" value="1"/>
</dbReference>
<comment type="caution">
    <text evidence="2">The sequence shown here is derived from an EMBL/GenBank/DDBJ whole genome shotgun (WGS) entry which is preliminary data.</text>
</comment>
<organism evidence="2 3">
    <name type="scientific">Winogradskya consettensis</name>
    <dbReference type="NCBI Taxonomy" id="113560"/>
    <lineage>
        <taxon>Bacteria</taxon>
        <taxon>Bacillati</taxon>
        <taxon>Actinomycetota</taxon>
        <taxon>Actinomycetes</taxon>
        <taxon>Micromonosporales</taxon>
        <taxon>Micromonosporaceae</taxon>
        <taxon>Winogradskya</taxon>
    </lineage>
</organism>
<dbReference type="PANTHER" id="PTHR43433:SF5">
    <property type="entry name" value="AB HYDROLASE-1 DOMAIN-CONTAINING PROTEIN"/>
    <property type="match status" value="1"/>
</dbReference>
<dbReference type="Gene3D" id="3.40.50.1820">
    <property type="entry name" value="alpha/beta hydrolase"/>
    <property type="match status" value="1"/>
</dbReference>
<dbReference type="InterPro" id="IPR050471">
    <property type="entry name" value="AB_hydrolase"/>
</dbReference>
<evidence type="ECO:0000313" key="3">
    <source>
        <dbReference type="Proteomes" id="UP000680865"/>
    </source>
</evidence>
<dbReference type="GO" id="GO:0046503">
    <property type="term" value="P:glycerolipid catabolic process"/>
    <property type="evidence" value="ECO:0007669"/>
    <property type="project" value="TreeGrafter"/>
</dbReference>
<proteinExistence type="predicted"/>
<evidence type="ECO:0000313" key="2">
    <source>
        <dbReference type="EMBL" id="GIM85404.1"/>
    </source>
</evidence>
<dbReference type="GO" id="GO:0004806">
    <property type="term" value="F:triacylglycerol lipase activity"/>
    <property type="evidence" value="ECO:0007669"/>
    <property type="project" value="TreeGrafter"/>
</dbReference>
<evidence type="ECO:0000259" key="1">
    <source>
        <dbReference type="Pfam" id="PF00561"/>
    </source>
</evidence>
<dbReference type="InterPro" id="IPR029058">
    <property type="entry name" value="AB_hydrolase_fold"/>
</dbReference>
<dbReference type="SUPFAM" id="SSF53474">
    <property type="entry name" value="alpha/beta-Hydrolases"/>
    <property type="match status" value="1"/>
</dbReference>
<dbReference type="RefSeq" id="WP_213003841.1">
    <property type="nucleotide sequence ID" value="NZ_BAAATW010000002.1"/>
</dbReference>
<keyword evidence="2" id="KW-0378">Hydrolase</keyword>
<accession>A0A919T584</accession>
<dbReference type="EMBL" id="BOQP01000085">
    <property type="protein sequence ID" value="GIM85404.1"/>
    <property type="molecule type" value="Genomic_DNA"/>
</dbReference>
<dbReference type="AlphaFoldDB" id="A0A919T584"/>
<sequence>MRQPTTGMLEVPGADIFYEVRGSGPALLLISTGNGDAAPFGPLADRLAERHTVVSYDRRGFSRSPLTAPLDNDRRLDDDADDALRLLEHVAAGPGHVFGTCSGAVVALRLAELHADRIGMLVAHEPPSVSVLPDAAHWLAFHRSLYDTYRTVGMTAARDAFRDYAGLGDTRPPPGAELPPAQLAELLARLKDNQIFWFENELLTYPAYVPDSDVLKALGDRVVLAGGATSREHFSCRPTAVLAERTGTGVTIFPGSHVGHVTHPYEYADTLLRVLEGPRGS</sequence>
<keyword evidence="3" id="KW-1185">Reference proteome</keyword>
<protein>
    <submittedName>
        <fullName evidence="2">Alpha/beta hydrolase</fullName>
    </submittedName>
</protein>
<name>A0A919T584_9ACTN</name>
<feature type="domain" description="AB hydrolase-1" evidence="1">
    <location>
        <begin position="25"/>
        <end position="149"/>
    </location>
</feature>
<dbReference type="InterPro" id="IPR000073">
    <property type="entry name" value="AB_hydrolase_1"/>
</dbReference>
<gene>
    <name evidence="2" type="ORF">Aco04nite_96130</name>
</gene>
<reference evidence="2" key="1">
    <citation type="submission" date="2021-03" db="EMBL/GenBank/DDBJ databases">
        <title>Whole genome shotgun sequence of Actinoplanes consettensis NBRC 14913.</title>
        <authorList>
            <person name="Komaki H."/>
            <person name="Tamura T."/>
        </authorList>
    </citation>
    <scope>NUCLEOTIDE SEQUENCE</scope>
    <source>
        <strain evidence="2">NBRC 14913</strain>
    </source>
</reference>
<dbReference type="PANTHER" id="PTHR43433">
    <property type="entry name" value="HYDROLASE, ALPHA/BETA FOLD FAMILY PROTEIN"/>
    <property type="match status" value="1"/>
</dbReference>
<dbReference type="Proteomes" id="UP000680865">
    <property type="component" value="Unassembled WGS sequence"/>
</dbReference>